<feature type="compositionally biased region" description="Polar residues" evidence="4">
    <location>
        <begin position="711"/>
        <end position="728"/>
    </location>
</feature>
<evidence type="ECO:0000256" key="2">
    <source>
        <dbReference type="ARBA" id="ARBA00023043"/>
    </source>
</evidence>
<dbReference type="PROSITE" id="PS50297">
    <property type="entry name" value="ANK_REP_REGION"/>
    <property type="match status" value="1"/>
</dbReference>
<dbReference type="Proteomes" id="UP000050424">
    <property type="component" value="Unassembled WGS sequence"/>
</dbReference>
<dbReference type="AlphaFoldDB" id="A0A0P7BJ08"/>
<comment type="caution">
    <text evidence="5">The sequence shown here is derived from an EMBL/GenBank/DDBJ whole genome shotgun (WGS) entry which is preliminary data.</text>
</comment>
<dbReference type="PANTHER" id="PTHR24171">
    <property type="entry name" value="ANKYRIN REPEAT DOMAIN-CONTAINING PROTEIN 39-RELATED"/>
    <property type="match status" value="1"/>
</dbReference>
<reference evidence="5 6" key="1">
    <citation type="submission" date="2015-09" db="EMBL/GenBank/DDBJ databases">
        <title>Draft genome of a European isolate of the apple canker pathogen Neonectria ditissima.</title>
        <authorList>
            <person name="Gomez-Cortecero A."/>
            <person name="Harrison R.J."/>
            <person name="Armitage A.D."/>
        </authorList>
    </citation>
    <scope>NUCLEOTIDE SEQUENCE [LARGE SCALE GENOMIC DNA]</scope>
    <source>
        <strain evidence="5 6">R09/05</strain>
    </source>
</reference>
<dbReference type="OrthoDB" id="539213at2759"/>
<dbReference type="InterPro" id="IPR036770">
    <property type="entry name" value="Ankyrin_rpt-contain_sf"/>
</dbReference>
<keyword evidence="6" id="KW-1185">Reference proteome</keyword>
<feature type="compositionally biased region" description="Low complexity" evidence="4">
    <location>
        <begin position="225"/>
        <end position="237"/>
    </location>
</feature>
<accession>A0A0P7BJ08</accession>
<feature type="compositionally biased region" description="Low complexity" evidence="4">
    <location>
        <begin position="684"/>
        <end position="700"/>
    </location>
</feature>
<keyword evidence="2 3" id="KW-0040">ANK repeat</keyword>
<dbReference type="PROSITE" id="PS50088">
    <property type="entry name" value="ANK_REPEAT"/>
    <property type="match status" value="2"/>
</dbReference>
<evidence type="ECO:0000256" key="4">
    <source>
        <dbReference type="SAM" id="MobiDB-lite"/>
    </source>
</evidence>
<dbReference type="SUPFAM" id="SSF48403">
    <property type="entry name" value="Ankyrin repeat"/>
    <property type="match status" value="1"/>
</dbReference>
<dbReference type="InterPro" id="IPR002110">
    <property type="entry name" value="Ankyrin_rpt"/>
</dbReference>
<evidence type="ECO:0000313" key="5">
    <source>
        <dbReference type="EMBL" id="KPM41127.1"/>
    </source>
</evidence>
<proteinExistence type="predicted"/>
<dbReference type="PRINTS" id="PR01415">
    <property type="entry name" value="ANKYRIN"/>
</dbReference>
<sequence length="742" mass="82517">MAEPVSAIVALITASVQTCKILDSAVSAIKNATSVVEHWTTTIQLLQASLVQLRDLLEKRTTLGSSVAETKHQNAIKHQIELFQRDLDRLQRKIPEVDVVKISRKSTIPKFKAKAVLALKTELERDDSLYARVQQHILVLQLSASLLIAQTSSVEPNTPARVVFEINTKLRPRPDDDEELHEWRESACNLAADAAVSGLLLQRATPVSSPSTNSKIDAGRRPSTSEETPASSPSSRTLENVTVQELSDRFETAQYLATCLDETGPPTMASPYQLRAIDLANQLRDLQLRTCDAQLRSFDADMIFSLEQRYIAMLISSQEYDDGSLAAAHSRLEQLKSTISSPSEQNRTPALCHQYRQLGALYARLENPEEAVGYLRTALFDGYLKISSAEFEAQIGETFRLLCEQYQCLGEWEHLHAFKKRARDEFGRSPLFDQNDCIAEGLQWSKAMGFEVTDTKPQFSFDPLTNAKGNTPLHEAARSRKLDPYILPNLMLPELYMIRDAHGDTPLMTAVGKSNQKVVEMLLTVPSLVHVRDRTRKTPLHRCQSKVILELLIDATKRRNSIQPTADSEPVDIDSRDCYGKTALHLACEQGRVDLVETLVTHNANVNVACIEKQTPLITTCFSSVTKLKLEAIVSLLIDHGADSKYVAKRGKDVKDARKGLQKRCYSDPHIKRLLDRGPQGRMSIDSKSRFSSISTTTSDGLSQIVPPRAPSQSASTRNTHMLSSDFNKPSFGATSWAPTGV</sequence>
<evidence type="ECO:0000256" key="3">
    <source>
        <dbReference type="PROSITE-ProRule" id="PRU00023"/>
    </source>
</evidence>
<feature type="repeat" description="ANK" evidence="3">
    <location>
        <begin position="579"/>
        <end position="611"/>
    </location>
</feature>
<evidence type="ECO:0000256" key="1">
    <source>
        <dbReference type="ARBA" id="ARBA00022737"/>
    </source>
</evidence>
<evidence type="ECO:0000313" key="6">
    <source>
        <dbReference type="Proteomes" id="UP000050424"/>
    </source>
</evidence>
<organism evidence="5 6">
    <name type="scientific">Neonectria ditissima</name>
    <dbReference type="NCBI Taxonomy" id="78410"/>
    <lineage>
        <taxon>Eukaryota</taxon>
        <taxon>Fungi</taxon>
        <taxon>Dikarya</taxon>
        <taxon>Ascomycota</taxon>
        <taxon>Pezizomycotina</taxon>
        <taxon>Sordariomycetes</taxon>
        <taxon>Hypocreomycetidae</taxon>
        <taxon>Hypocreales</taxon>
        <taxon>Nectriaceae</taxon>
        <taxon>Neonectria</taxon>
    </lineage>
</organism>
<feature type="repeat" description="ANK" evidence="3">
    <location>
        <begin position="502"/>
        <end position="534"/>
    </location>
</feature>
<dbReference type="Pfam" id="PF12796">
    <property type="entry name" value="Ank_2"/>
    <property type="match status" value="1"/>
</dbReference>
<name>A0A0P7BJ08_9HYPO</name>
<feature type="region of interest" description="Disordered" evidence="4">
    <location>
        <begin position="204"/>
        <end position="239"/>
    </location>
</feature>
<dbReference type="Gene3D" id="1.25.40.20">
    <property type="entry name" value="Ankyrin repeat-containing domain"/>
    <property type="match status" value="1"/>
</dbReference>
<gene>
    <name evidence="5" type="ORF">AK830_g5434</name>
</gene>
<feature type="region of interest" description="Disordered" evidence="4">
    <location>
        <begin position="676"/>
        <end position="728"/>
    </location>
</feature>
<dbReference type="EMBL" id="LKCW01000070">
    <property type="protein sequence ID" value="KPM41127.1"/>
    <property type="molecule type" value="Genomic_DNA"/>
</dbReference>
<dbReference type="STRING" id="78410.A0A0P7BJ08"/>
<feature type="compositionally biased region" description="Polar residues" evidence="4">
    <location>
        <begin position="205"/>
        <end position="215"/>
    </location>
</feature>
<keyword evidence="1" id="KW-0677">Repeat</keyword>
<protein>
    <submittedName>
        <fullName evidence="5">Uncharacterized protein</fullName>
    </submittedName>
</protein>
<dbReference type="SMART" id="SM00248">
    <property type="entry name" value="ANK"/>
    <property type="match status" value="3"/>
</dbReference>